<dbReference type="Pfam" id="PF00106">
    <property type="entry name" value="adh_short"/>
    <property type="match status" value="1"/>
</dbReference>
<keyword evidence="2" id="KW-1185">Reference proteome</keyword>
<dbReference type="SUPFAM" id="SSF51735">
    <property type="entry name" value="NAD(P)-binding Rossmann-fold domains"/>
    <property type="match status" value="1"/>
</dbReference>
<dbReference type="Gene3D" id="3.40.50.720">
    <property type="entry name" value="NAD(P)-binding Rossmann-like Domain"/>
    <property type="match status" value="1"/>
</dbReference>
<dbReference type="InterPro" id="IPR002347">
    <property type="entry name" value="SDR_fam"/>
</dbReference>
<dbReference type="PANTHER" id="PTHR43431">
    <property type="entry name" value="OXIDOREDUCTASE, SHORT CHAIN DEHYDROGENASE/REDUCTASE FAMILY (AFU_ORTHOLOGUE AFUA_5G14000)"/>
    <property type="match status" value="1"/>
</dbReference>
<comment type="caution">
    <text evidence="1">The sequence shown here is derived from an EMBL/GenBank/DDBJ whole genome shotgun (WGS) entry which is preliminary data.</text>
</comment>
<evidence type="ECO:0000313" key="1">
    <source>
        <dbReference type="EMBL" id="GAA2355444.1"/>
    </source>
</evidence>
<proteinExistence type="predicted"/>
<dbReference type="Proteomes" id="UP001501218">
    <property type="component" value="Unassembled WGS sequence"/>
</dbReference>
<gene>
    <name evidence="1" type="ORF">GCM10009854_36890</name>
</gene>
<dbReference type="RefSeq" id="WP_344134109.1">
    <property type="nucleotide sequence ID" value="NZ_BAAARA010000015.1"/>
</dbReference>
<name>A0ABN3GM88_9PSEU</name>
<organism evidence="1 2">
    <name type="scientific">Saccharopolyspora halophila</name>
    <dbReference type="NCBI Taxonomy" id="405551"/>
    <lineage>
        <taxon>Bacteria</taxon>
        <taxon>Bacillati</taxon>
        <taxon>Actinomycetota</taxon>
        <taxon>Actinomycetes</taxon>
        <taxon>Pseudonocardiales</taxon>
        <taxon>Pseudonocardiaceae</taxon>
        <taxon>Saccharopolyspora</taxon>
    </lineage>
</organism>
<protein>
    <submittedName>
        <fullName evidence="1">SDR family NAD(P)-dependent oxidoreductase</fullName>
    </submittedName>
</protein>
<dbReference type="EMBL" id="BAAARA010000015">
    <property type="protein sequence ID" value="GAA2355444.1"/>
    <property type="molecule type" value="Genomic_DNA"/>
</dbReference>
<accession>A0ABN3GM88</accession>
<reference evidence="1 2" key="1">
    <citation type="journal article" date="2019" name="Int. J. Syst. Evol. Microbiol.">
        <title>The Global Catalogue of Microorganisms (GCM) 10K type strain sequencing project: providing services to taxonomists for standard genome sequencing and annotation.</title>
        <authorList>
            <consortium name="The Broad Institute Genomics Platform"/>
            <consortium name="The Broad Institute Genome Sequencing Center for Infectious Disease"/>
            <person name="Wu L."/>
            <person name="Ma J."/>
        </authorList>
    </citation>
    <scope>NUCLEOTIDE SEQUENCE [LARGE SCALE GENOMIC DNA]</scope>
    <source>
        <strain evidence="1 2">JCM 16221</strain>
    </source>
</reference>
<evidence type="ECO:0000313" key="2">
    <source>
        <dbReference type="Proteomes" id="UP001501218"/>
    </source>
</evidence>
<sequence>MSKVIAVFGAGTGLGASVARRFGREGFRVALVARRRQRLDSLVEQLAADGVEAAGFSADLSRPAEVPELIASIRDRFGRIDVIEYGPFSAEQSFGPAALTDAATLEKGLPVFLLTPVEVVRAMLPEWTERGDGAFLLTTGVTAVHPVPGLSGLAPLGAAVRNYLHSLHGELADAGIYAGTLSVGATIARSEMSALIAQSGTAAEPAAEFPVVDPDDLAEQYWDMYTERDRIEQLHPQHRSA</sequence>
<dbReference type="PANTHER" id="PTHR43431:SF7">
    <property type="entry name" value="OXIDOREDUCTASE, SHORT CHAIN DEHYDROGENASE_REDUCTASE FAMILY (AFU_ORTHOLOGUE AFUA_5G14000)"/>
    <property type="match status" value="1"/>
</dbReference>
<dbReference type="InterPro" id="IPR036291">
    <property type="entry name" value="NAD(P)-bd_dom_sf"/>
</dbReference>